<organism evidence="1 2">
    <name type="scientific">Pontiella sulfatireligans</name>
    <dbReference type="NCBI Taxonomy" id="2750658"/>
    <lineage>
        <taxon>Bacteria</taxon>
        <taxon>Pseudomonadati</taxon>
        <taxon>Kiritimatiellota</taxon>
        <taxon>Kiritimatiellia</taxon>
        <taxon>Kiritimatiellales</taxon>
        <taxon>Pontiellaceae</taxon>
        <taxon>Pontiella</taxon>
    </lineage>
</organism>
<dbReference type="Proteomes" id="UP000346198">
    <property type="component" value="Unassembled WGS sequence"/>
</dbReference>
<dbReference type="EMBL" id="CAAHFH010000002">
    <property type="protein sequence ID" value="VGO22412.1"/>
    <property type="molecule type" value="Genomic_DNA"/>
</dbReference>
<reference evidence="1 2" key="1">
    <citation type="submission" date="2019-04" db="EMBL/GenBank/DDBJ databases">
        <authorList>
            <person name="Van Vliet M D."/>
        </authorList>
    </citation>
    <scope>NUCLEOTIDE SEQUENCE [LARGE SCALE GENOMIC DNA]</scope>
    <source>
        <strain evidence="1 2">F21</strain>
    </source>
</reference>
<evidence type="ECO:0000313" key="1">
    <source>
        <dbReference type="EMBL" id="VGO22412.1"/>
    </source>
</evidence>
<gene>
    <name evidence="1" type="ORF">SCARR_04495</name>
</gene>
<proteinExistence type="predicted"/>
<evidence type="ECO:0000313" key="2">
    <source>
        <dbReference type="Proteomes" id="UP000346198"/>
    </source>
</evidence>
<accession>A0A6C2UQ41</accession>
<name>A0A6C2UQ41_9BACT</name>
<keyword evidence="2" id="KW-1185">Reference proteome</keyword>
<dbReference type="RefSeq" id="WP_136063795.1">
    <property type="nucleotide sequence ID" value="NZ_CAAHFH010000002.1"/>
</dbReference>
<dbReference type="AlphaFoldDB" id="A0A6C2UQ41"/>
<protein>
    <submittedName>
        <fullName evidence="1">Uncharacterized protein</fullName>
    </submittedName>
</protein>
<sequence>MLAKCDTVTDYQGFFREGDKYLKTARGGMKRPAVFTAEILYNIIGLAIEKHIMGAIMDRQDRDCSDINVELVM</sequence>